<keyword evidence="16" id="KW-0472">Membrane</keyword>
<keyword evidence="14" id="KW-0611">Plant defense</keyword>
<dbReference type="FunFam" id="1.20.58.1040:FF:000002">
    <property type="entry name" value="Glucan endo-1,3-beta-glucosidase 8"/>
    <property type="match status" value="1"/>
</dbReference>
<feature type="compositionally biased region" description="Polar residues" evidence="25">
    <location>
        <begin position="235"/>
        <end position="263"/>
    </location>
</feature>
<dbReference type="GO" id="GO:0005975">
    <property type="term" value="P:carbohydrate metabolic process"/>
    <property type="evidence" value="ECO:0007669"/>
    <property type="project" value="InterPro"/>
</dbReference>
<dbReference type="Gramene" id="rna-AYBTSS11_LOCUS9806">
    <property type="protein sequence ID" value="CAJ1940614.1"/>
    <property type="gene ID" value="gene-AYBTSS11_LOCUS9806"/>
</dbReference>
<dbReference type="InterPro" id="IPR023394">
    <property type="entry name" value="Sec7_C_sf"/>
</dbReference>
<evidence type="ECO:0000256" key="23">
    <source>
        <dbReference type="RuleBase" id="RU004335"/>
    </source>
</evidence>
<sequence>MAGGAAGGFVTRAFDSMLKESSGKKFPELQKAIQNYTDITKEANQKKQSEVNQAAPSAESGSANETDDGVATRTEADQSQKAEHASNDRPKTGNINVVLASAGNILEGADAEVVLNPLRLAFETKNLKILESALDCLHKLIAYDHLEGDPGLEGGKNVPLFTDILNMVCSCVDNSSPDRITMQYHSPSAKSSSYCRGFYKIQSKSPINQATSKAMLTQMISIIFRRMETDPVQAPSVSGGQTISKAASADNLNPKSDESSMGDSNEKEMSLGDALTQAKDASPTSLEELQNLAGGADIKGLEAVLDKAVHTEDGKKITRGIDLESMGIVQRDALLVFRTLCKMGMKEDNDEVTTKTRILSLELLQGLLEGVSHSFTKNFHFIDSVKAYLSYALLRASVSQSPVIFQYATGIFLVLLLRFRESLKGEIGIFFPLIVLRPLDGLEFPVNQKISVLRMLEKVCKDPQMLVDIFVNYDCDLEAPNLFERMVTTLSKIAQGTQNADPNSVVVSQTASIKGSSLQGLVSVLKSLVDWEQSRRDLEKLKNNQQEGISAEDSSEIRVREDVTSDFEKAKAHKSTLEAAIAEFNRKPTKGVEYLISNKLVENTPASVAQFLKNTPNLDKATIGDYLGQHEEFPLAVMHAYVDSMKFSGLKFDSAIREFLKGFRLPGEAQKIDRIMEKFAERYCADNPGLFKNADTAYVLAYAVIMLNTDAHNPMVWPKMAKSDFVRMNARDDPDECAPRELLEEIYDSIVQEEIKMKDEAAFIGKSSRQKPDGEEGRLVSILNLALPKRKSSGDAKSESEAIIKKTQAIFRNKGVKRGVFYTAQQIELVRPMVEAVGWPLLATFSVTMEESDNKPRVVLLMEGFKAGIHITFVLGMDTMRYAFLTSLVRFTFLHAPKEMRSKNVEALRTLLVLCDSDMNALQDTWNAVLECVSRLEFITSTPSISATVMHGSNQISKDAVVQSLRELAGKPAEQVFMNSVKLPSDSVVEFFTALCGVSAEELKQTPARVFSLQKLVEISYYNMARIRMVWARIWSVLANHFISAGSHHDEKIAMYAIDSLRQLSMKYLERSELAKFSFQNDILKPFVVLMRNSQSESKRRLIVDCIVQMIKSKVGSIKSGWRSVFMIFTASADDELESIVESAFENVEQVILEHFDQVVGDCFMDCVNCLIRFANNKSSHRISLKSIALLRICEDRLAEGLIPGGALMPIDANLDTTLEVTEHYWFPMLAGLSDLTSDQRPEVRSCALEVLFDLLNERGSKFSTSFWESIFHRVLFPIFDHVRHAGKESFISTDDDWFRETSIHSLQLLCNLFNTFYKEVCFMLPPLLGLLLDCAKKTDQTVVSISLGALVHLIEVGGHQFSETDWDTLLKSIRDASYTTQPLELLNALTFENARNPGSIISDSEGNPGDSGAISSIDNEVMGDHQHNVNSNGKLSPLASSNTNADEVEDSASQTNADQSEGLPSPSGRTPKSADGGGFQRSQTLGQRIMGNMENLFLRNLTKSKSPISGASQPSSPVKVADTVEPDTKNEESPLLVTVRGKCITQLLLLGAIDGIQKKYWAKLKAPQKVSIMDILLSLLEFAASYNSSTNLRTRMHQIPDERPPINLLRQELAGTGVYLDILHKATYGFETKKEKSTDSDGFQDADSREVNGITQDSDAQEKFERLAEEKLVSFCEQVLREASDLQSSTGEANNMDIHRVLELRAPIIVKVLQSMSFMNSKIFRRHLREFYPLLTKLVCCDQMDVRGALGECWSKGSSETKVSRGRNKDNMGFQHFSTCFLLALCILSQGLAKGAFGFACNWGTRLTHPLPPQITVKLMKDNGFKQVKLFEADPAALKALGKSGIQVMVGIPNDLLATLASSVDAAIAWVNQNVSSYISKNGVDIRYVAVGNEAFLKTYNGRFVNSTFPAIQNIQAALIKAGLGRQVKVTTPLNADVYQSDSGLPSGGNFRPDIHYEMISIIKFLSQNGGPLTFNIYPFLSLDADPHFPKEFAFFDGSAAPVVDGSITYTNVFDANYDTLITALEKNGFGQMPVIIGEVGWPTDGTANANIKNAQRFNQGLIDRIVKRQGSPKRPTPPDIYLFGFIDEDAKSIEPGPFERHWGVFNFDGSIKYPLNLGGGKQLVAARGVRYLPKQWCVMSTQANVQDPNAFADSMSKACTYADCTPLSPGGSCSGLDVRGNASYAFNMYYQTMDQRKDACNFKGLSAITNINPSPPQSACQFKIMIDLGKHEKKSTTPSNAPNIKLNLMVMLVSSFIFTMLLLHA</sequence>
<dbReference type="Gene3D" id="1.20.58.1040">
    <property type="match status" value="1"/>
</dbReference>
<keyword evidence="13 24" id="KW-0378">Hydrolase</keyword>
<keyword evidence="20 24" id="KW-0326">Glycosidase</keyword>
<evidence type="ECO:0000256" key="8">
    <source>
        <dbReference type="ARBA" id="ARBA00022475"/>
    </source>
</evidence>
<dbReference type="Gene3D" id="1.10.1000.11">
    <property type="entry name" value="Arf Nucleotide-binding Site Opener,domain 2"/>
    <property type="match status" value="1"/>
</dbReference>
<dbReference type="Pfam" id="PF20252">
    <property type="entry name" value="BIG2_C"/>
    <property type="match status" value="1"/>
</dbReference>
<evidence type="ECO:0000256" key="5">
    <source>
        <dbReference type="ARBA" id="ARBA00008773"/>
    </source>
</evidence>
<dbReference type="FunFam" id="1.10.220.20:FF:000002">
    <property type="entry name" value="Brefeldin A-inhibited guanine nucleotide-exchange protein 1"/>
    <property type="match status" value="1"/>
</dbReference>
<evidence type="ECO:0000256" key="25">
    <source>
        <dbReference type="SAM" id="MobiDB-lite"/>
    </source>
</evidence>
<dbReference type="PROSITE" id="PS50190">
    <property type="entry name" value="SEC7"/>
    <property type="match status" value="1"/>
</dbReference>
<dbReference type="InterPro" id="IPR012946">
    <property type="entry name" value="X8"/>
</dbReference>
<feature type="region of interest" description="Disordered" evidence="25">
    <location>
        <begin position="233"/>
        <end position="271"/>
    </location>
</feature>
<dbReference type="PROSITE" id="PS00587">
    <property type="entry name" value="GLYCOSYL_HYDROL_F17"/>
    <property type="match status" value="1"/>
</dbReference>
<evidence type="ECO:0000256" key="16">
    <source>
        <dbReference type="ARBA" id="ARBA00023136"/>
    </source>
</evidence>
<keyword evidence="11" id="KW-0344">Guanine-nucleotide releasing factor</keyword>
<feature type="region of interest" description="Disordered" evidence="25">
    <location>
        <begin position="1424"/>
        <end position="1483"/>
    </location>
</feature>
<accession>A0AA86VXI8</accession>
<dbReference type="InterPro" id="IPR032817">
    <property type="entry name" value="Mon2_C"/>
</dbReference>
<dbReference type="InterPro" id="IPR015403">
    <property type="entry name" value="Mon2/Sec7/BIG1-like_HDS"/>
</dbReference>
<feature type="compositionally biased region" description="Basic and acidic residues" evidence="25">
    <location>
        <begin position="40"/>
        <end position="49"/>
    </location>
</feature>
<dbReference type="Gene3D" id="1.25.10.10">
    <property type="entry name" value="Leucine-rich Repeat Variant"/>
    <property type="match status" value="1"/>
</dbReference>
<dbReference type="FunFam" id="1.25.10.10:FF:000104">
    <property type="entry name" value="HOPM interactor 7"/>
    <property type="match status" value="1"/>
</dbReference>
<dbReference type="InterPro" id="IPR016024">
    <property type="entry name" value="ARM-type_fold"/>
</dbReference>
<keyword evidence="18" id="KW-0325">Glycoprotein</keyword>
<evidence type="ECO:0000313" key="28">
    <source>
        <dbReference type="Proteomes" id="UP001189624"/>
    </source>
</evidence>
<evidence type="ECO:0000256" key="19">
    <source>
        <dbReference type="ARBA" id="ARBA00023288"/>
    </source>
</evidence>
<dbReference type="GO" id="GO:0005802">
    <property type="term" value="C:trans-Golgi network"/>
    <property type="evidence" value="ECO:0007669"/>
    <property type="project" value="TreeGrafter"/>
</dbReference>
<dbReference type="GO" id="GO:0098552">
    <property type="term" value="C:side of membrane"/>
    <property type="evidence" value="ECO:0007669"/>
    <property type="project" value="UniProtKB-KW"/>
</dbReference>
<dbReference type="Gene3D" id="3.20.20.80">
    <property type="entry name" value="Glycosidases"/>
    <property type="match status" value="1"/>
</dbReference>
<evidence type="ECO:0000256" key="17">
    <source>
        <dbReference type="ARBA" id="ARBA00023157"/>
    </source>
</evidence>
<dbReference type="PANTHER" id="PTHR10663:SF312">
    <property type="entry name" value="BREFELDIN A-INHIBITED GUANINE NUCLEOTIDE-EXCHANGE PROTEIN 5"/>
    <property type="match status" value="1"/>
</dbReference>
<keyword evidence="17" id="KW-1015">Disulfide bond</keyword>
<dbReference type="GO" id="GO:0032012">
    <property type="term" value="P:regulation of ARF protein signal transduction"/>
    <property type="evidence" value="ECO:0007669"/>
    <property type="project" value="InterPro"/>
</dbReference>
<evidence type="ECO:0000256" key="1">
    <source>
        <dbReference type="ARBA" id="ARBA00000382"/>
    </source>
</evidence>
<dbReference type="Pfam" id="PF16213">
    <property type="entry name" value="DCB"/>
    <property type="match status" value="1"/>
</dbReference>
<evidence type="ECO:0000256" key="7">
    <source>
        <dbReference type="ARBA" id="ARBA00022448"/>
    </source>
</evidence>
<dbReference type="InterPro" id="IPR032629">
    <property type="entry name" value="DCB_dom"/>
</dbReference>
<feature type="compositionally biased region" description="Polar residues" evidence="25">
    <location>
        <begin position="50"/>
        <end position="64"/>
    </location>
</feature>
<evidence type="ECO:0000256" key="14">
    <source>
        <dbReference type="ARBA" id="ARBA00022821"/>
    </source>
</evidence>
<dbReference type="InterPro" id="IPR011989">
    <property type="entry name" value="ARM-like"/>
</dbReference>
<feature type="compositionally biased region" description="Polar residues" evidence="25">
    <location>
        <begin position="1429"/>
        <end position="1460"/>
    </location>
</feature>
<evidence type="ECO:0000256" key="9">
    <source>
        <dbReference type="ARBA" id="ARBA00022490"/>
    </source>
</evidence>
<dbReference type="InterPro" id="IPR017853">
    <property type="entry name" value="GH"/>
</dbReference>
<evidence type="ECO:0000256" key="13">
    <source>
        <dbReference type="ARBA" id="ARBA00022801"/>
    </source>
</evidence>
<dbReference type="SMART" id="SM00222">
    <property type="entry name" value="Sec7"/>
    <property type="match status" value="1"/>
</dbReference>
<gene>
    <name evidence="27" type="ORF">AYBTSS11_LOCUS9806</name>
</gene>
<dbReference type="GO" id="GO:0005085">
    <property type="term" value="F:guanyl-nucleotide exchange factor activity"/>
    <property type="evidence" value="ECO:0007669"/>
    <property type="project" value="UniProtKB-KW"/>
</dbReference>
<dbReference type="SMART" id="SM00768">
    <property type="entry name" value="X8"/>
    <property type="match status" value="1"/>
</dbReference>
<protein>
    <recommendedName>
        <fullName evidence="6">glucan endo-1,3-beta-D-glucosidase</fullName>
        <ecNumber evidence="6">3.2.1.39</ecNumber>
    </recommendedName>
    <alternativeName>
        <fullName evidence="21">(1-&gt;3)-beta-glucan endohydrolase</fullName>
    </alternativeName>
    <alternativeName>
        <fullName evidence="22">Beta-1,3-endoglucanase</fullName>
    </alternativeName>
</protein>
<dbReference type="InterPro" id="IPR035999">
    <property type="entry name" value="Sec7_dom_sf"/>
</dbReference>
<evidence type="ECO:0000256" key="18">
    <source>
        <dbReference type="ARBA" id="ARBA00023180"/>
    </source>
</evidence>
<keyword evidence="28" id="KW-1185">Reference proteome</keyword>
<dbReference type="GO" id="GO:0015031">
    <property type="term" value="P:protein transport"/>
    <property type="evidence" value="ECO:0007669"/>
    <property type="project" value="UniProtKB-KW"/>
</dbReference>
<dbReference type="InterPro" id="IPR000904">
    <property type="entry name" value="Sec7_dom"/>
</dbReference>
<dbReference type="SUPFAM" id="SSF48371">
    <property type="entry name" value="ARM repeat"/>
    <property type="match status" value="1"/>
</dbReference>
<keyword evidence="19" id="KW-0449">Lipoprotein</keyword>
<feature type="region of interest" description="Disordered" evidence="25">
    <location>
        <begin position="1506"/>
        <end position="1528"/>
    </location>
</feature>
<dbReference type="GO" id="GO:0005829">
    <property type="term" value="C:cytosol"/>
    <property type="evidence" value="ECO:0007669"/>
    <property type="project" value="UniProtKB-SubCell"/>
</dbReference>
<dbReference type="Pfam" id="PF16206">
    <property type="entry name" value="Mon2_C"/>
    <property type="match status" value="1"/>
</dbReference>
<feature type="compositionally biased region" description="Basic and acidic residues" evidence="25">
    <location>
        <begin position="74"/>
        <end position="91"/>
    </location>
</feature>
<evidence type="ECO:0000256" key="12">
    <source>
        <dbReference type="ARBA" id="ARBA00022729"/>
    </source>
</evidence>
<keyword evidence="15" id="KW-0653">Protein transport</keyword>
<dbReference type="PANTHER" id="PTHR10663">
    <property type="entry name" value="GUANYL-NUCLEOTIDE EXCHANGE FACTOR"/>
    <property type="match status" value="1"/>
</dbReference>
<keyword evidence="8" id="KW-1003">Cell membrane</keyword>
<dbReference type="InterPro" id="IPR000490">
    <property type="entry name" value="Glyco_hydro_17"/>
</dbReference>
<feature type="compositionally biased region" description="Polar residues" evidence="25">
    <location>
        <begin position="1506"/>
        <end position="1517"/>
    </location>
</feature>
<dbReference type="GO" id="GO:0042973">
    <property type="term" value="F:glucan endo-1,3-beta-D-glucosidase activity"/>
    <property type="evidence" value="ECO:0007669"/>
    <property type="project" value="UniProtKB-EC"/>
</dbReference>
<feature type="region of interest" description="Disordered" evidence="25">
    <location>
        <begin position="1399"/>
        <end position="1418"/>
    </location>
</feature>
<feature type="region of interest" description="Disordered" evidence="25">
    <location>
        <begin position="40"/>
        <end position="93"/>
    </location>
</feature>
<evidence type="ECO:0000256" key="2">
    <source>
        <dbReference type="ARBA" id="ARBA00004287"/>
    </source>
</evidence>
<feature type="domain" description="SEC7" evidence="26">
    <location>
        <begin position="566"/>
        <end position="753"/>
    </location>
</feature>
<evidence type="ECO:0000256" key="4">
    <source>
        <dbReference type="ARBA" id="ARBA00004609"/>
    </source>
</evidence>
<proteinExistence type="inferred from homology"/>
<evidence type="ECO:0000256" key="11">
    <source>
        <dbReference type="ARBA" id="ARBA00022658"/>
    </source>
</evidence>
<reference evidence="27" key="1">
    <citation type="submission" date="2023-10" db="EMBL/GenBank/DDBJ databases">
        <authorList>
            <person name="Domelevo Entfellner J.-B."/>
        </authorList>
    </citation>
    <scope>NUCLEOTIDE SEQUENCE</scope>
</reference>
<dbReference type="Gene3D" id="1.10.220.20">
    <property type="match status" value="1"/>
</dbReference>
<keyword evidence="7" id="KW-0813">Transport</keyword>
<comment type="similarity">
    <text evidence="5 23">Belongs to the glycosyl hydrolase 17 family.</text>
</comment>
<dbReference type="Pfam" id="PF09324">
    <property type="entry name" value="Sec7-like_HDS"/>
    <property type="match status" value="1"/>
</dbReference>
<name>A0AA86VXI8_9FABA</name>
<evidence type="ECO:0000313" key="27">
    <source>
        <dbReference type="EMBL" id="CAJ1940614.1"/>
    </source>
</evidence>
<dbReference type="InterPro" id="IPR046455">
    <property type="entry name" value="Sec7/BIG1-like_C"/>
</dbReference>
<dbReference type="GO" id="GO:0006952">
    <property type="term" value="P:defense response"/>
    <property type="evidence" value="ECO:0007669"/>
    <property type="project" value="UniProtKB-KW"/>
</dbReference>
<evidence type="ECO:0000256" key="6">
    <source>
        <dbReference type="ARBA" id="ARBA00012780"/>
    </source>
</evidence>
<dbReference type="SUPFAM" id="SSF48425">
    <property type="entry name" value="Sec7 domain"/>
    <property type="match status" value="1"/>
</dbReference>
<comment type="subcellular location">
    <subcellularLocation>
        <location evidence="4">Cell membrane</location>
        <topology evidence="4">Lipid-anchor</topology>
        <topology evidence="4">GPI-anchor</topology>
    </subcellularLocation>
    <subcellularLocation>
        <location evidence="3">Cytoplasm</location>
        <location evidence="3">Cytosol</location>
    </subcellularLocation>
    <subcellularLocation>
        <location evidence="2">Membrane</location>
        <topology evidence="2">Peripheral membrane protein</topology>
        <orientation evidence="2">Cytoplasmic side</orientation>
    </subcellularLocation>
</comment>
<dbReference type="Pfam" id="PF00332">
    <property type="entry name" value="Glyco_hydro_17"/>
    <property type="match status" value="1"/>
</dbReference>
<dbReference type="Proteomes" id="UP001189624">
    <property type="component" value="Chromosome 3"/>
</dbReference>
<evidence type="ECO:0000256" key="22">
    <source>
        <dbReference type="ARBA" id="ARBA00033417"/>
    </source>
</evidence>
<dbReference type="EC" id="3.2.1.39" evidence="6"/>
<dbReference type="Pfam" id="PF07983">
    <property type="entry name" value="X8"/>
    <property type="match status" value="1"/>
</dbReference>
<dbReference type="SUPFAM" id="SSF51445">
    <property type="entry name" value="(Trans)glycosidases"/>
    <property type="match status" value="1"/>
</dbReference>
<keyword evidence="12" id="KW-0732">Signal</keyword>
<dbReference type="FunFam" id="3.20.20.80:FF:000008">
    <property type="entry name" value="Glucan endo-1,3-beta-glucosidase 5"/>
    <property type="match status" value="1"/>
</dbReference>
<evidence type="ECO:0000256" key="24">
    <source>
        <dbReference type="RuleBase" id="RU004336"/>
    </source>
</evidence>
<dbReference type="Pfam" id="PF01369">
    <property type="entry name" value="Sec7"/>
    <property type="match status" value="1"/>
</dbReference>
<dbReference type="FunFam" id="1.10.1000.11:FF:000006">
    <property type="entry name" value="HOPM interactor 7"/>
    <property type="match status" value="1"/>
</dbReference>
<evidence type="ECO:0000256" key="3">
    <source>
        <dbReference type="ARBA" id="ARBA00004514"/>
    </source>
</evidence>
<evidence type="ECO:0000256" key="10">
    <source>
        <dbReference type="ARBA" id="ARBA00022622"/>
    </source>
</evidence>
<evidence type="ECO:0000256" key="15">
    <source>
        <dbReference type="ARBA" id="ARBA00022927"/>
    </source>
</evidence>
<evidence type="ECO:0000259" key="26">
    <source>
        <dbReference type="PROSITE" id="PS50190"/>
    </source>
</evidence>
<keyword evidence="10" id="KW-0336">GPI-anchor</keyword>
<evidence type="ECO:0000256" key="21">
    <source>
        <dbReference type="ARBA" id="ARBA00033335"/>
    </source>
</evidence>
<organism evidence="27 28">
    <name type="scientific">Sphenostylis stenocarpa</name>
    <dbReference type="NCBI Taxonomy" id="92480"/>
    <lineage>
        <taxon>Eukaryota</taxon>
        <taxon>Viridiplantae</taxon>
        <taxon>Streptophyta</taxon>
        <taxon>Embryophyta</taxon>
        <taxon>Tracheophyta</taxon>
        <taxon>Spermatophyta</taxon>
        <taxon>Magnoliopsida</taxon>
        <taxon>eudicotyledons</taxon>
        <taxon>Gunneridae</taxon>
        <taxon>Pentapetalae</taxon>
        <taxon>rosids</taxon>
        <taxon>fabids</taxon>
        <taxon>Fabales</taxon>
        <taxon>Fabaceae</taxon>
        <taxon>Papilionoideae</taxon>
        <taxon>50 kb inversion clade</taxon>
        <taxon>NPAAA clade</taxon>
        <taxon>indigoferoid/millettioid clade</taxon>
        <taxon>Phaseoleae</taxon>
        <taxon>Sphenostylis</taxon>
    </lineage>
</organism>
<dbReference type="InterPro" id="IPR032691">
    <property type="entry name" value="Mon2/Sec7/BIG1-like_HUS"/>
</dbReference>
<dbReference type="EMBL" id="OY731400">
    <property type="protein sequence ID" value="CAJ1940614.1"/>
    <property type="molecule type" value="Genomic_DNA"/>
</dbReference>
<dbReference type="GO" id="GO:0005886">
    <property type="term" value="C:plasma membrane"/>
    <property type="evidence" value="ECO:0007669"/>
    <property type="project" value="UniProtKB-SubCell"/>
</dbReference>
<comment type="catalytic activity">
    <reaction evidence="1">
        <text>Hydrolysis of (1-&gt;3)-beta-D-glucosidic linkages in (1-&gt;3)-beta-D-glucans.</text>
        <dbReference type="EC" id="3.2.1.39"/>
    </reaction>
</comment>
<dbReference type="Pfam" id="PF12783">
    <property type="entry name" value="Sec7-like_HUS"/>
    <property type="match status" value="1"/>
</dbReference>
<dbReference type="CDD" id="cd00171">
    <property type="entry name" value="Sec7"/>
    <property type="match status" value="1"/>
</dbReference>
<evidence type="ECO:0000256" key="20">
    <source>
        <dbReference type="ARBA" id="ARBA00023295"/>
    </source>
</evidence>
<keyword evidence="9" id="KW-0963">Cytoplasm</keyword>